<reference evidence="9" key="1">
    <citation type="submission" date="2012-12" db="EMBL/GenBank/DDBJ databases">
        <authorList>
            <person name="Hellsten U."/>
            <person name="Grimwood J."/>
            <person name="Chapman J.A."/>
            <person name="Shapiro H."/>
            <person name="Aerts A."/>
            <person name="Otillar R.P."/>
            <person name="Terry A.Y."/>
            <person name="Boore J.L."/>
            <person name="Simakov O."/>
            <person name="Marletaz F."/>
            <person name="Cho S.-J."/>
            <person name="Edsinger-Gonzales E."/>
            <person name="Havlak P."/>
            <person name="Kuo D.-H."/>
            <person name="Larsson T."/>
            <person name="Lv J."/>
            <person name="Arendt D."/>
            <person name="Savage R."/>
            <person name="Osoegawa K."/>
            <person name="de Jong P."/>
            <person name="Lindberg D.R."/>
            <person name="Seaver E.C."/>
            <person name="Weisblat D.A."/>
            <person name="Putnam N.H."/>
            <person name="Grigoriev I.V."/>
            <person name="Rokhsar D.S."/>
        </authorList>
    </citation>
    <scope>NUCLEOTIDE SEQUENCE</scope>
</reference>
<evidence type="ECO:0000256" key="4">
    <source>
        <dbReference type="ARBA" id="ARBA00023136"/>
    </source>
</evidence>
<evidence type="ECO:0000313" key="9">
    <source>
        <dbReference type="Proteomes" id="UP000015101"/>
    </source>
</evidence>
<feature type="transmembrane region" description="Helical" evidence="5">
    <location>
        <begin position="255"/>
        <end position="273"/>
    </location>
</feature>
<dbReference type="Gene3D" id="1.20.58.390">
    <property type="entry name" value="Neurotransmitter-gated ion-channel transmembrane domain"/>
    <property type="match status" value="1"/>
</dbReference>
<evidence type="ECO:0000256" key="5">
    <source>
        <dbReference type="SAM" id="Phobius"/>
    </source>
</evidence>
<dbReference type="FunFam" id="2.70.170.10:FF:000053">
    <property type="entry name" value="Predicted protein"/>
    <property type="match status" value="1"/>
</dbReference>
<dbReference type="InterPro" id="IPR038050">
    <property type="entry name" value="Neuro_actylchol_rec"/>
</dbReference>
<feature type="transmembrane region" description="Helical" evidence="5">
    <location>
        <begin position="224"/>
        <end position="243"/>
    </location>
</feature>
<dbReference type="GO" id="GO:0016020">
    <property type="term" value="C:membrane"/>
    <property type="evidence" value="ECO:0007669"/>
    <property type="project" value="UniProtKB-SubCell"/>
</dbReference>
<dbReference type="eggNOG" id="ENOG502S6MS">
    <property type="taxonomic scope" value="Eukaryota"/>
</dbReference>
<accession>T1FRG1</accession>
<dbReference type="GO" id="GO:0005230">
    <property type="term" value="F:extracellular ligand-gated monoatomic ion channel activity"/>
    <property type="evidence" value="ECO:0007669"/>
    <property type="project" value="InterPro"/>
</dbReference>
<evidence type="ECO:0000256" key="1">
    <source>
        <dbReference type="ARBA" id="ARBA00004141"/>
    </source>
</evidence>
<reference evidence="8" key="3">
    <citation type="submission" date="2015-06" db="UniProtKB">
        <authorList>
            <consortium name="EnsemblMetazoa"/>
        </authorList>
    </citation>
    <scope>IDENTIFICATION</scope>
</reference>
<dbReference type="SUPFAM" id="SSF90112">
    <property type="entry name" value="Neurotransmitter-gated ion-channel transmembrane pore"/>
    <property type="match status" value="1"/>
</dbReference>
<feature type="domain" description="Neurotransmitter-gated ion-channel ligand-binding" evidence="6">
    <location>
        <begin position="6"/>
        <end position="171"/>
    </location>
</feature>
<dbReference type="KEGG" id="hro:HELRODRAFT_189878"/>
<dbReference type="InParanoid" id="T1FRG1"/>
<dbReference type="STRING" id="6412.T1FRG1"/>
<protein>
    <recommendedName>
        <fullName evidence="6">Neurotransmitter-gated ion-channel ligand-binding domain-containing protein</fullName>
    </recommendedName>
</protein>
<dbReference type="InterPro" id="IPR006202">
    <property type="entry name" value="Neur_chan_lig-bd"/>
</dbReference>
<comment type="subcellular location">
    <subcellularLocation>
        <location evidence="1">Membrane</location>
        <topology evidence="1">Multi-pass membrane protein</topology>
    </subcellularLocation>
</comment>
<proteinExistence type="predicted"/>
<dbReference type="OrthoDB" id="203862at2759"/>
<dbReference type="InterPro" id="IPR036734">
    <property type="entry name" value="Neur_chan_lig-bd_sf"/>
</dbReference>
<evidence type="ECO:0000259" key="6">
    <source>
        <dbReference type="Pfam" id="PF02931"/>
    </source>
</evidence>
<evidence type="ECO:0000256" key="3">
    <source>
        <dbReference type="ARBA" id="ARBA00022989"/>
    </source>
</evidence>
<dbReference type="GO" id="GO:0004888">
    <property type="term" value="F:transmembrane signaling receptor activity"/>
    <property type="evidence" value="ECO:0007669"/>
    <property type="project" value="InterPro"/>
</dbReference>
<evidence type="ECO:0000313" key="7">
    <source>
        <dbReference type="EMBL" id="ESN90514.1"/>
    </source>
</evidence>
<feature type="transmembrane region" description="Helical" evidence="5">
    <location>
        <begin position="191"/>
        <end position="212"/>
    </location>
</feature>
<keyword evidence="4 5" id="KW-0472">Membrane</keyword>
<dbReference type="Pfam" id="PF02931">
    <property type="entry name" value="Neur_chan_LBD"/>
    <property type="match status" value="1"/>
</dbReference>
<dbReference type="InterPro" id="IPR036719">
    <property type="entry name" value="Neuro-gated_channel_TM_sf"/>
</dbReference>
<evidence type="ECO:0000313" key="8">
    <source>
        <dbReference type="EnsemblMetazoa" id="HelroP189878"/>
    </source>
</evidence>
<keyword evidence="2 5" id="KW-0812">Transmembrane</keyword>
<name>T1FRG1_HELRO</name>
<dbReference type="EnsemblMetazoa" id="HelroT189878">
    <property type="protein sequence ID" value="HelroP189878"/>
    <property type="gene ID" value="HelroG189878"/>
</dbReference>
<feature type="transmembrane region" description="Helical" evidence="5">
    <location>
        <begin position="293"/>
        <end position="316"/>
    </location>
</feature>
<sequence>MRCLHTTIQARIVFLKLGEIDTLHDRFNANVFIQAKWREPALDHTYYKEFDKIDWSKYWSPKLFVENVFGDPRENIEYSISYDSKGKATVYEKRRVLSHFQEFMELNKFPFDTQDLTVTLTSERNEAEVELIEDVSERCALNPQSFVDEQEWKLHKIVVTWRRTRTDDNKSPKTNHSAFSAACKASRRPEFFIWNILVVMFLICSLSFATFAVDLNLPQNRLQLSFILLLTTVSFKFVVNQSLPMIAYLTYLDKYILGSMAILCCICVWHAVVPLFNNSPSCCSEHSKYADTVALIILSIIYIVFHAFFIFIIACVTSKTRNYDRGNEIFPEFLCGNDSTTEPVVTPSQTANVANVDHFTNNTKNNNTVITNNSNNNKVLGNDL</sequence>
<keyword evidence="9" id="KW-1185">Reference proteome</keyword>
<dbReference type="PANTHER" id="PTHR18945">
    <property type="entry name" value="NEUROTRANSMITTER GATED ION CHANNEL"/>
    <property type="match status" value="1"/>
</dbReference>
<dbReference type="SUPFAM" id="SSF63712">
    <property type="entry name" value="Nicotinic receptor ligand binding domain-like"/>
    <property type="match status" value="1"/>
</dbReference>
<dbReference type="EMBL" id="KB097753">
    <property type="protein sequence ID" value="ESN90514.1"/>
    <property type="molecule type" value="Genomic_DNA"/>
</dbReference>
<reference evidence="7 9" key="2">
    <citation type="journal article" date="2013" name="Nature">
        <title>Insights into bilaterian evolution from three spiralian genomes.</title>
        <authorList>
            <person name="Simakov O."/>
            <person name="Marletaz F."/>
            <person name="Cho S.J."/>
            <person name="Edsinger-Gonzales E."/>
            <person name="Havlak P."/>
            <person name="Hellsten U."/>
            <person name="Kuo D.H."/>
            <person name="Larsson T."/>
            <person name="Lv J."/>
            <person name="Arendt D."/>
            <person name="Savage R."/>
            <person name="Osoegawa K."/>
            <person name="de Jong P."/>
            <person name="Grimwood J."/>
            <person name="Chapman J.A."/>
            <person name="Shapiro H."/>
            <person name="Aerts A."/>
            <person name="Otillar R.P."/>
            <person name="Terry A.Y."/>
            <person name="Boore J.L."/>
            <person name="Grigoriev I.V."/>
            <person name="Lindberg D.R."/>
            <person name="Seaver E.C."/>
            <person name="Weisblat D.A."/>
            <person name="Putnam N.H."/>
            <person name="Rokhsar D.S."/>
        </authorList>
    </citation>
    <scope>NUCLEOTIDE SEQUENCE</scope>
</reference>
<dbReference type="AlphaFoldDB" id="T1FRG1"/>
<dbReference type="Gene3D" id="2.70.170.10">
    <property type="entry name" value="Neurotransmitter-gated ion-channel ligand-binding domain"/>
    <property type="match status" value="1"/>
</dbReference>
<organism evidence="8 9">
    <name type="scientific">Helobdella robusta</name>
    <name type="common">Californian leech</name>
    <dbReference type="NCBI Taxonomy" id="6412"/>
    <lineage>
        <taxon>Eukaryota</taxon>
        <taxon>Metazoa</taxon>
        <taxon>Spiralia</taxon>
        <taxon>Lophotrochozoa</taxon>
        <taxon>Annelida</taxon>
        <taxon>Clitellata</taxon>
        <taxon>Hirudinea</taxon>
        <taxon>Rhynchobdellida</taxon>
        <taxon>Glossiphoniidae</taxon>
        <taxon>Helobdella</taxon>
    </lineage>
</organism>
<gene>
    <name evidence="8" type="primary">20211408</name>
    <name evidence="7" type="ORF">HELRODRAFT_189878</name>
</gene>
<dbReference type="GeneID" id="20211408"/>
<evidence type="ECO:0000256" key="2">
    <source>
        <dbReference type="ARBA" id="ARBA00022692"/>
    </source>
</evidence>
<dbReference type="EMBL" id="AMQM01002270">
    <property type="status" value="NOT_ANNOTATED_CDS"/>
    <property type="molecule type" value="Genomic_DNA"/>
</dbReference>
<dbReference type="HOGENOM" id="CLU_037554_0_0_1"/>
<dbReference type="CTD" id="20211408"/>
<dbReference type="InterPro" id="IPR006201">
    <property type="entry name" value="Neur_channel"/>
</dbReference>
<dbReference type="Proteomes" id="UP000015101">
    <property type="component" value="Unassembled WGS sequence"/>
</dbReference>
<keyword evidence="3 5" id="KW-1133">Transmembrane helix</keyword>
<dbReference type="FunFam" id="1.20.58.390:FF:000110">
    <property type="entry name" value="Uncharacterized protein"/>
    <property type="match status" value="1"/>
</dbReference>
<dbReference type="RefSeq" id="XP_009031434.1">
    <property type="nucleotide sequence ID" value="XM_009033186.1"/>
</dbReference>
<dbReference type="OMA" id="WNIALLM"/>